<evidence type="ECO:0000313" key="4">
    <source>
        <dbReference type="Proteomes" id="UP000198729"/>
    </source>
</evidence>
<sequence>MVRKNTENKNINLQKLLERQKKLNQKIRLEKQKAKEKEKEKVTQKCMLTGAIILDYIENNGEFSEQILHILGSRLDSESEKELLEIKSQPETGGTSKKET</sequence>
<dbReference type="Proteomes" id="UP000198729">
    <property type="component" value="Unassembled WGS sequence"/>
</dbReference>
<proteinExistence type="predicted"/>
<name>A0A1G5SGX4_9PROT</name>
<gene>
    <name evidence="3" type="ORF">NSMM_540027</name>
</gene>
<feature type="compositionally biased region" description="Polar residues" evidence="2">
    <location>
        <begin position="89"/>
        <end position="100"/>
    </location>
</feature>
<evidence type="ECO:0000256" key="2">
    <source>
        <dbReference type="SAM" id="MobiDB-lite"/>
    </source>
</evidence>
<keyword evidence="1" id="KW-0175">Coiled coil</keyword>
<dbReference type="EMBL" id="FMWO01000063">
    <property type="protein sequence ID" value="SCZ86424.1"/>
    <property type="molecule type" value="Genomic_DNA"/>
</dbReference>
<dbReference type="STRING" id="51642.NSMM_540027"/>
<organism evidence="3 4">
    <name type="scientific">Nitrosomonas mobilis</name>
    <dbReference type="NCBI Taxonomy" id="51642"/>
    <lineage>
        <taxon>Bacteria</taxon>
        <taxon>Pseudomonadati</taxon>
        <taxon>Pseudomonadota</taxon>
        <taxon>Betaproteobacteria</taxon>
        <taxon>Nitrosomonadales</taxon>
        <taxon>Nitrosomonadaceae</taxon>
        <taxon>Nitrosomonas</taxon>
    </lineage>
</organism>
<feature type="coiled-coil region" evidence="1">
    <location>
        <begin position="3"/>
        <end position="40"/>
    </location>
</feature>
<evidence type="ECO:0000256" key="1">
    <source>
        <dbReference type="SAM" id="Coils"/>
    </source>
</evidence>
<protein>
    <submittedName>
        <fullName evidence="3">Uncharacterized protein</fullName>
    </submittedName>
</protein>
<keyword evidence="4" id="KW-1185">Reference proteome</keyword>
<reference evidence="3 4" key="1">
    <citation type="submission" date="2016-10" db="EMBL/GenBank/DDBJ databases">
        <authorList>
            <person name="de Groot N.N."/>
        </authorList>
    </citation>
    <scope>NUCLEOTIDE SEQUENCE [LARGE SCALE GENOMIC DNA]</scope>
    <source>
        <strain evidence="3">1</strain>
    </source>
</reference>
<dbReference type="RefSeq" id="WP_090287464.1">
    <property type="nucleotide sequence ID" value="NZ_FMWO01000063.1"/>
</dbReference>
<accession>A0A1G5SGX4</accession>
<dbReference type="AlphaFoldDB" id="A0A1G5SGX4"/>
<feature type="region of interest" description="Disordered" evidence="2">
    <location>
        <begin position="79"/>
        <end position="100"/>
    </location>
</feature>
<evidence type="ECO:0000313" key="3">
    <source>
        <dbReference type="EMBL" id="SCZ86424.1"/>
    </source>
</evidence>